<feature type="transmembrane region" description="Helical" evidence="1">
    <location>
        <begin position="88"/>
        <end position="111"/>
    </location>
</feature>
<feature type="non-terminal residue" evidence="2">
    <location>
        <position position="756"/>
    </location>
</feature>
<feature type="non-terminal residue" evidence="2">
    <location>
        <position position="1"/>
    </location>
</feature>
<dbReference type="Proteomes" id="UP001165060">
    <property type="component" value="Unassembled WGS sequence"/>
</dbReference>
<feature type="transmembrane region" description="Helical" evidence="1">
    <location>
        <begin position="587"/>
        <end position="605"/>
    </location>
</feature>
<reference evidence="2 3" key="1">
    <citation type="journal article" date="2023" name="Commun. Biol.">
        <title>Genome analysis of Parmales, the sister group of diatoms, reveals the evolutionary specialization of diatoms from phago-mixotrophs to photoautotrophs.</title>
        <authorList>
            <person name="Ban H."/>
            <person name="Sato S."/>
            <person name="Yoshikawa S."/>
            <person name="Yamada K."/>
            <person name="Nakamura Y."/>
            <person name="Ichinomiya M."/>
            <person name="Sato N."/>
            <person name="Blanc-Mathieu R."/>
            <person name="Endo H."/>
            <person name="Kuwata A."/>
            <person name="Ogata H."/>
        </authorList>
    </citation>
    <scope>NUCLEOTIDE SEQUENCE [LARGE SCALE GENOMIC DNA]</scope>
</reference>
<feature type="transmembrane region" description="Helical" evidence="1">
    <location>
        <begin position="715"/>
        <end position="734"/>
    </location>
</feature>
<accession>A0ABQ6NAC3</accession>
<keyword evidence="1" id="KW-0812">Transmembrane</keyword>
<feature type="transmembrane region" description="Helical" evidence="1">
    <location>
        <begin position="49"/>
        <end position="68"/>
    </location>
</feature>
<feature type="transmembrane region" description="Helical" evidence="1">
    <location>
        <begin position="564"/>
        <end position="581"/>
    </location>
</feature>
<comment type="caution">
    <text evidence="2">The sequence shown here is derived from an EMBL/GenBank/DDBJ whole genome shotgun (WGS) entry which is preliminary data.</text>
</comment>
<name>A0ABQ6NAC3_9STRA</name>
<feature type="transmembrane region" description="Helical" evidence="1">
    <location>
        <begin position="476"/>
        <end position="501"/>
    </location>
</feature>
<feature type="transmembrane region" description="Helical" evidence="1">
    <location>
        <begin position="176"/>
        <end position="198"/>
    </location>
</feature>
<feature type="transmembrane region" description="Helical" evidence="1">
    <location>
        <begin position="210"/>
        <end position="235"/>
    </location>
</feature>
<keyword evidence="3" id="KW-1185">Reference proteome</keyword>
<feature type="transmembrane region" description="Helical" evidence="1">
    <location>
        <begin position="513"/>
        <end position="533"/>
    </location>
</feature>
<sequence>CADVVETNGAFSMIFIAVAGAQALIYPFLTNDYGLDDLIRFDLRFGEQIEVLFMLLAFILATFTFATSQDAGYAAPNYVLTSFVGRRVLISACYACTYLFLISAFSSELVLRETDLASVAPTVARFTEYARGLLRTRKRAQFAPVFRNGLLFLISLCFVFPIIALCLLQMEDPSTPRLASACGFSAILNIGIAGIYMLSDPKASSVVSTGVYVVSLGVILIVTGCLWGGLAYNWVYENWNWVPVLVNWGMLAVGAVGTFFAMSSGRRYIALHSDSQVDAHLQSSARVIAGMLGPAVFLFAESTACNLYMTNRMECSRLETANISVVLQLVASALYYMGTEISNLHLTHADMMGLTNVDAGFAIRLLMQAFSWGLALVAFGSRPREVEEGGFETEAYQHMLIIVNAVKYTLVITWLLLILWEYFHFTYKIATDEALSGEREREEEGEGGVFQRLWERLNGWVKSKAVRKKEPRISPLYVGISTFLTYLLVLPIVLSAIMLLVEGKNSNMAALLYKLWVTAKVGACAGAVGTSFLDLRGRRGESEGAGDAEEGLLRTSKYLDYHPYLVLFGNALDILVSIFIFPDKVMSNSISFCFIWTMIVTVGRLREKLLADATVARRRKHVFEVAMPKLLQLAMPMTIMSAEGASCYIEEYFQVTETGWLELVREQTRCDGISIGINPLLIVMLLMGLPAVLYIDAKNSLTLMRIARLDLNIIEGLQVAGFGICTLYALFMYAMRKPRDGDMTAAEANAEIIPFG</sequence>
<evidence type="ECO:0000256" key="1">
    <source>
        <dbReference type="SAM" id="Phobius"/>
    </source>
</evidence>
<evidence type="ECO:0000313" key="2">
    <source>
        <dbReference type="EMBL" id="GMI51470.1"/>
    </source>
</evidence>
<feature type="transmembrane region" description="Helical" evidence="1">
    <location>
        <begin position="241"/>
        <end position="262"/>
    </location>
</feature>
<proteinExistence type="predicted"/>
<dbReference type="EMBL" id="BRYB01007000">
    <property type="protein sequence ID" value="GMI51470.1"/>
    <property type="molecule type" value="Genomic_DNA"/>
</dbReference>
<feature type="transmembrane region" description="Helical" evidence="1">
    <location>
        <begin position="399"/>
        <end position="420"/>
    </location>
</feature>
<evidence type="ECO:0000313" key="3">
    <source>
        <dbReference type="Proteomes" id="UP001165060"/>
    </source>
</evidence>
<feature type="transmembrane region" description="Helical" evidence="1">
    <location>
        <begin position="675"/>
        <end position="695"/>
    </location>
</feature>
<feature type="transmembrane region" description="Helical" evidence="1">
    <location>
        <begin position="359"/>
        <end position="379"/>
    </location>
</feature>
<organism evidence="2 3">
    <name type="scientific">Tetraparma gracilis</name>
    <dbReference type="NCBI Taxonomy" id="2962635"/>
    <lineage>
        <taxon>Eukaryota</taxon>
        <taxon>Sar</taxon>
        <taxon>Stramenopiles</taxon>
        <taxon>Ochrophyta</taxon>
        <taxon>Bolidophyceae</taxon>
        <taxon>Parmales</taxon>
        <taxon>Triparmaceae</taxon>
        <taxon>Tetraparma</taxon>
    </lineage>
</organism>
<feature type="transmembrane region" description="Helical" evidence="1">
    <location>
        <begin position="12"/>
        <end position="29"/>
    </location>
</feature>
<keyword evidence="1" id="KW-0472">Membrane</keyword>
<keyword evidence="1" id="KW-1133">Transmembrane helix</keyword>
<protein>
    <submittedName>
        <fullName evidence="2">Uncharacterized protein</fullName>
    </submittedName>
</protein>
<feature type="transmembrane region" description="Helical" evidence="1">
    <location>
        <begin position="145"/>
        <end position="170"/>
    </location>
</feature>
<gene>
    <name evidence="2" type="ORF">TeGR_g11676</name>
</gene>